<feature type="region of interest" description="Disordered" evidence="1">
    <location>
        <begin position="119"/>
        <end position="147"/>
    </location>
</feature>
<name>A0AAD3P6J6_NEPGR</name>
<comment type="caution">
    <text evidence="2">The sequence shown here is derived from an EMBL/GenBank/DDBJ whole genome shotgun (WGS) entry which is preliminary data.</text>
</comment>
<protein>
    <submittedName>
        <fullName evidence="2">Uncharacterized protein</fullName>
    </submittedName>
</protein>
<keyword evidence="3" id="KW-1185">Reference proteome</keyword>
<dbReference type="AlphaFoldDB" id="A0AAD3P6J6"/>
<gene>
    <name evidence="2" type="ORF">Nepgr_002588</name>
</gene>
<evidence type="ECO:0000313" key="2">
    <source>
        <dbReference type="EMBL" id="GMH00749.1"/>
    </source>
</evidence>
<evidence type="ECO:0000256" key="1">
    <source>
        <dbReference type="SAM" id="MobiDB-lite"/>
    </source>
</evidence>
<organism evidence="2 3">
    <name type="scientific">Nepenthes gracilis</name>
    <name type="common">Slender pitcher plant</name>
    <dbReference type="NCBI Taxonomy" id="150966"/>
    <lineage>
        <taxon>Eukaryota</taxon>
        <taxon>Viridiplantae</taxon>
        <taxon>Streptophyta</taxon>
        <taxon>Embryophyta</taxon>
        <taxon>Tracheophyta</taxon>
        <taxon>Spermatophyta</taxon>
        <taxon>Magnoliopsida</taxon>
        <taxon>eudicotyledons</taxon>
        <taxon>Gunneridae</taxon>
        <taxon>Pentapetalae</taxon>
        <taxon>Caryophyllales</taxon>
        <taxon>Nepenthaceae</taxon>
        <taxon>Nepenthes</taxon>
    </lineage>
</organism>
<dbReference type="Proteomes" id="UP001279734">
    <property type="component" value="Unassembled WGS sequence"/>
</dbReference>
<dbReference type="EMBL" id="BSYO01000002">
    <property type="protein sequence ID" value="GMH00749.1"/>
    <property type="molecule type" value="Genomic_DNA"/>
</dbReference>
<accession>A0AAD3P6J6</accession>
<feature type="compositionally biased region" description="Basic residues" evidence="1">
    <location>
        <begin position="125"/>
        <end position="138"/>
    </location>
</feature>
<evidence type="ECO:0000313" key="3">
    <source>
        <dbReference type="Proteomes" id="UP001279734"/>
    </source>
</evidence>
<reference evidence="2" key="1">
    <citation type="submission" date="2023-05" db="EMBL/GenBank/DDBJ databases">
        <title>Nepenthes gracilis genome sequencing.</title>
        <authorList>
            <person name="Fukushima K."/>
        </authorList>
    </citation>
    <scope>NUCLEOTIDE SEQUENCE</scope>
    <source>
        <strain evidence="2">SING2019-196</strain>
    </source>
</reference>
<proteinExistence type="predicted"/>
<sequence length="147" mass="16763">MLVWSFSRLNSLQGEGQFAEMVGFGLLWLASGRHCSEKWPATPSIHHRQPTSSAKTAQPLSAEAKYRVHHQNIADSISTSLLHHGQQLKFIYHSVEPALLHSKRDETIAQWHHTWKTISQQQPTAKRRLGTKHRHQHNKSAILQQGT</sequence>